<dbReference type="EMBL" id="FTNE01000008">
    <property type="protein sequence ID" value="SIQ71713.1"/>
    <property type="molecule type" value="Genomic_DNA"/>
</dbReference>
<keyword evidence="3 6" id="KW-0812">Transmembrane</keyword>
<keyword evidence="9" id="KW-1185">Reference proteome</keyword>
<proteinExistence type="predicted"/>
<dbReference type="RefSeq" id="WP_029310634.1">
    <property type="nucleotide sequence ID" value="NZ_FTNE01000008.1"/>
</dbReference>
<sequence>MIGPTGVRDSVLVLGLIIIVASVLLLTQDRKARATERRMLAIIHGTASSTGHSPDYQSVRISGARLHDSPVRQTLVRLFGIKPDIAGVNLIPWPAVLALALPFGYLCFKIATFLLSPSLALFIAIGCGFAFARGTFGWESGRYRRKLYAQMPDLIELLISAVAAGLPVSGAFIQVAKQMPHPTADEFAQVTADIAVGRPIDQALMRIFERTDVSEYAILATTVGLQAEVGGRISESIENLAVIIRERRAIAERAEARASESKLSSNILAIMPGVFGLVMSSIHPGYLDVFITNPGARKLIIIAILLLVFGIGLMRMMVRWGTQD</sequence>
<dbReference type="PANTHER" id="PTHR35007">
    <property type="entry name" value="INTEGRAL MEMBRANE PROTEIN-RELATED"/>
    <property type="match status" value="1"/>
</dbReference>
<dbReference type="GO" id="GO:0005886">
    <property type="term" value="C:plasma membrane"/>
    <property type="evidence" value="ECO:0007669"/>
    <property type="project" value="UniProtKB-SubCell"/>
</dbReference>
<dbReference type="OrthoDB" id="9803381at2"/>
<reference evidence="8 9" key="1">
    <citation type="submission" date="2017-01" db="EMBL/GenBank/DDBJ databases">
        <authorList>
            <person name="Varghese N."/>
            <person name="Submissions S."/>
        </authorList>
    </citation>
    <scope>NUCLEOTIDE SEQUENCE [LARGE SCALE GENOMIC DNA]</scope>
    <source>
        <strain evidence="8 9">ATCC 35905</strain>
    </source>
</reference>
<keyword evidence="4 6" id="KW-1133">Transmembrane helix</keyword>
<evidence type="ECO:0000256" key="5">
    <source>
        <dbReference type="ARBA" id="ARBA00023136"/>
    </source>
</evidence>
<evidence type="ECO:0000259" key="7">
    <source>
        <dbReference type="Pfam" id="PF00482"/>
    </source>
</evidence>
<feature type="transmembrane region" description="Helical" evidence="6">
    <location>
        <begin position="299"/>
        <end position="318"/>
    </location>
</feature>
<dbReference type="Gene3D" id="1.20.81.30">
    <property type="entry name" value="Type II secretion system (T2SS), domain F"/>
    <property type="match status" value="1"/>
</dbReference>
<feature type="domain" description="Type II secretion system protein GspF" evidence="7">
    <location>
        <begin position="155"/>
        <end position="279"/>
    </location>
</feature>
<organism evidence="8 9">
    <name type="scientific">Acidiphilium rubrum</name>
    <dbReference type="NCBI Taxonomy" id="526"/>
    <lineage>
        <taxon>Bacteria</taxon>
        <taxon>Pseudomonadati</taxon>
        <taxon>Pseudomonadota</taxon>
        <taxon>Alphaproteobacteria</taxon>
        <taxon>Acetobacterales</taxon>
        <taxon>Acidocellaceae</taxon>
        <taxon>Acidiphilium</taxon>
    </lineage>
</organism>
<feature type="transmembrane region" description="Helical" evidence="6">
    <location>
        <begin position="267"/>
        <end position="287"/>
    </location>
</feature>
<evidence type="ECO:0000313" key="8">
    <source>
        <dbReference type="EMBL" id="SIQ71713.1"/>
    </source>
</evidence>
<evidence type="ECO:0000313" key="9">
    <source>
        <dbReference type="Proteomes" id="UP000186308"/>
    </source>
</evidence>
<evidence type="ECO:0000256" key="4">
    <source>
        <dbReference type="ARBA" id="ARBA00022989"/>
    </source>
</evidence>
<evidence type="ECO:0000256" key="1">
    <source>
        <dbReference type="ARBA" id="ARBA00004651"/>
    </source>
</evidence>
<dbReference type="Pfam" id="PF00482">
    <property type="entry name" value="T2SSF"/>
    <property type="match status" value="1"/>
</dbReference>
<keyword evidence="5 6" id="KW-0472">Membrane</keyword>
<dbReference type="InterPro" id="IPR018076">
    <property type="entry name" value="T2SS_GspF_dom"/>
</dbReference>
<keyword evidence="2" id="KW-1003">Cell membrane</keyword>
<comment type="caution">
    <text evidence="8">The sequence shown here is derived from an EMBL/GenBank/DDBJ whole genome shotgun (WGS) entry which is preliminary data.</text>
</comment>
<feature type="transmembrane region" description="Helical" evidence="6">
    <location>
        <begin position="6"/>
        <end position="27"/>
    </location>
</feature>
<evidence type="ECO:0000256" key="3">
    <source>
        <dbReference type="ARBA" id="ARBA00022692"/>
    </source>
</evidence>
<accession>A0A8G2CK98</accession>
<feature type="transmembrane region" description="Helical" evidence="6">
    <location>
        <begin position="153"/>
        <end position="173"/>
    </location>
</feature>
<evidence type="ECO:0000256" key="2">
    <source>
        <dbReference type="ARBA" id="ARBA00022475"/>
    </source>
</evidence>
<dbReference type="PANTHER" id="PTHR35007:SF1">
    <property type="entry name" value="PILUS ASSEMBLY PROTEIN"/>
    <property type="match status" value="1"/>
</dbReference>
<comment type="subcellular location">
    <subcellularLocation>
        <location evidence="1">Cell membrane</location>
        <topology evidence="1">Multi-pass membrane protein</topology>
    </subcellularLocation>
</comment>
<name>A0A8G2CK98_ACIRU</name>
<feature type="transmembrane region" description="Helical" evidence="6">
    <location>
        <begin position="85"/>
        <end position="104"/>
    </location>
</feature>
<dbReference type="InterPro" id="IPR042094">
    <property type="entry name" value="T2SS_GspF_sf"/>
</dbReference>
<evidence type="ECO:0000256" key="6">
    <source>
        <dbReference type="SAM" id="Phobius"/>
    </source>
</evidence>
<feature type="transmembrane region" description="Helical" evidence="6">
    <location>
        <begin position="110"/>
        <end position="132"/>
    </location>
</feature>
<dbReference type="AlphaFoldDB" id="A0A8G2CK98"/>
<gene>
    <name evidence="8" type="ORF">SAMN05421828_10888</name>
</gene>
<dbReference type="Proteomes" id="UP000186308">
    <property type="component" value="Unassembled WGS sequence"/>
</dbReference>
<protein>
    <submittedName>
        <fullName evidence="8">Flp pilus assembly protein TadB</fullName>
    </submittedName>
</protein>